<dbReference type="RefSeq" id="WP_145396302.1">
    <property type="nucleotide sequence ID" value="NZ_VLKU01000002.1"/>
</dbReference>
<dbReference type="InterPro" id="IPR016181">
    <property type="entry name" value="Acyl_CoA_acyltransferase"/>
</dbReference>
<dbReference type="EMBL" id="VLKU01000002">
    <property type="protein sequence ID" value="TWI36858.1"/>
    <property type="molecule type" value="Genomic_DNA"/>
</dbReference>
<dbReference type="Gene3D" id="3.40.630.30">
    <property type="match status" value="1"/>
</dbReference>
<dbReference type="PANTHER" id="PTHR43792:SF16">
    <property type="entry name" value="N-ACETYLTRANSFERASE DOMAIN-CONTAINING PROTEIN"/>
    <property type="match status" value="1"/>
</dbReference>
<comment type="caution">
    <text evidence="2">The sequence shown here is derived from an EMBL/GenBank/DDBJ whole genome shotgun (WGS) entry which is preliminary data.</text>
</comment>
<sequence>MALLKTARLTLSPCTPVDRIDFIQLELDPEVMRFLNNGAVDHDRADPATAPFLMPRGTEPNVWTARRNVDDEFVGWFCLLPKVKTVAEIGYRLRREAWGQGLASEGASALISWGFEVAGYDKIVANTMAVNQGSRRVMEKIGMKHTRTDFLDFPDPIPGTEHGEVTYELTCSESRNLRHKAN</sequence>
<dbReference type="PANTHER" id="PTHR43792">
    <property type="entry name" value="GNAT FAMILY, PUTATIVE (AFU_ORTHOLOGUE AFUA_3G00765)-RELATED-RELATED"/>
    <property type="match status" value="1"/>
</dbReference>
<dbReference type="InterPro" id="IPR000182">
    <property type="entry name" value="GNAT_dom"/>
</dbReference>
<dbReference type="Pfam" id="PF13302">
    <property type="entry name" value="Acetyltransf_3"/>
    <property type="match status" value="1"/>
</dbReference>
<dbReference type="PROSITE" id="PS51186">
    <property type="entry name" value="GNAT"/>
    <property type="match status" value="1"/>
</dbReference>
<evidence type="ECO:0000259" key="1">
    <source>
        <dbReference type="PROSITE" id="PS51186"/>
    </source>
</evidence>
<name>A0A562NXA2_9RHOB</name>
<dbReference type="InterPro" id="IPR051531">
    <property type="entry name" value="N-acetyltransferase"/>
</dbReference>
<accession>A0A562NXA2</accession>
<dbReference type="GO" id="GO:0016747">
    <property type="term" value="F:acyltransferase activity, transferring groups other than amino-acyl groups"/>
    <property type="evidence" value="ECO:0007669"/>
    <property type="project" value="InterPro"/>
</dbReference>
<gene>
    <name evidence="2" type="ORF">IQ24_00643</name>
</gene>
<reference evidence="2 3" key="1">
    <citation type="journal article" date="2015" name="Stand. Genomic Sci.">
        <title>Genomic Encyclopedia of Bacterial and Archaeal Type Strains, Phase III: the genomes of soil and plant-associated and newly described type strains.</title>
        <authorList>
            <person name="Whitman W.B."/>
            <person name="Woyke T."/>
            <person name="Klenk H.P."/>
            <person name="Zhou Y."/>
            <person name="Lilburn T.G."/>
            <person name="Beck B.J."/>
            <person name="De Vos P."/>
            <person name="Vandamme P."/>
            <person name="Eisen J.A."/>
            <person name="Garrity G."/>
            <person name="Hugenholtz P."/>
            <person name="Kyrpides N.C."/>
        </authorList>
    </citation>
    <scope>NUCLEOTIDE SEQUENCE [LARGE SCALE GENOMIC DNA]</scope>
    <source>
        <strain evidence="2 3">CGMCC 1.5364</strain>
    </source>
</reference>
<keyword evidence="2" id="KW-0808">Transferase</keyword>
<proteinExistence type="predicted"/>
<evidence type="ECO:0000313" key="2">
    <source>
        <dbReference type="EMBL" id="TWI36858.1"/>
    </source>
</evidence>
<evidence type="ECO:0000313" key="3">
    <source>
        <dbReference type="Proteomes" id="UP000316225"/>
    </source>
</evidence>
<keyword evidence="3" id="KW-1185">Reference proteome</keyword>
<dbReference type="SUPFAM" id="SSF55729">
    <property type="entry name" value="Acyl-CoA N-acyltransferases (Nat)"/>
    <property type="match status" value="1"/>
</dbReference>
<feature type="domain" description="N-acetyltransferase" evidence="1">
    <location>
        <begin position="9"/>
        <end position="172"/>
    </location>
</feature>
<dbReference type="Proteomes" id="UP000316225">
    <property type="component" value="Unassembled WGS sequence"/>
</dbReference>
<dbReference type="AlphaFoldDB" id="A0A562NXA2"/>
<organism evidence="2 3">
    <name type="scientific">Paracoccus sulfuroxidans</name>
    <dbReference type="NCBI Taxonomy" id="384678"/>
    <lineage>
        <taxon>Bacteria</taxon>
        <taxon>Pseudomonadati</taxon>
        <taxon>Pseudomonadota</taxon>
        <taxon>Alphaproteobacteria</taxon>
        <taxon>Rhodobacterales</taxon>
        <taxon>Paracoccaceae</taxon>
        <taxon>Paracoccus</taxon>
    </lineage>
</organism>
<protein>
    <submittedName>
        <fullName evidence="2">RimJ/RimL family protein N-acetyltransferase</fullName>
    </submittedName>
</protein>
<dbReference type="OrthoDB" id="9804153at2"/>